<gene>
    <name evidence="1" type="ORF">E2F50_10450</name>
</gene>
<keyword evidence="2" id="KW-1185">Reference proteome</keyword>
<dbReference type="AlphaFoldDB" id="A0A4R5UK89"/>
<dbReference type="RefSeq" id="WP_133316057.1">
    <property type="nucleotide sequence ID" value="NZ_SMTL01000002.1"/>
</dbReference>
<protein>
    <submittedName>
        <fullName evidence="1">Uncharacterized protein</fullName>
    </submittedName>
</protein>
<dbReference type="Proteomes" id="UP000295238">
    <property type="component" value="Unassembled WGS sequence"/>
</dbReference>
<dbReference type="OrthoDB" id="8396773at2"/>
<name>A0A4R5UK89_9HYPH</name>
<proteinExistence type="predicted"/>
<sequence length="62" mass="7232">MTPDDRIKRHEETIARLKEDVDWLRDTGFWTDVAPNANLIEEIERVIAIYISLIRELSIPPG</sequence>
<evidence type="ECO:0000313" key="2">
    <source>
        <dbReference type="Proteomes" id="UP000295238"/>
    </source>
</evidence>
<dbReference type="EMBL" id="SMTL01000002">
    <property type="protein sequence ID" value="TDK37290.1"/>
    <property type="molecule type" value="Genomic_DNA"/>
</dbReference>
<comment type="caution">
    <text evidence="1">The sequence shown here is derived from an EMBL/GenBank/DDBJ whole genome shotgun (WGS) entry which is preliminary data.</text>
</comment>
<organism evidence="1 2">
    <name type="scientific">Rhizobium deserti</name>
    <dbReference type="NCBI Taxonomy" id="2547961"/>
    <lineage>
        <taxon>Bacteria</taxon>
        <taxon>Pseudomonadati</taxon>
        <taxon>Pseudomonadota</taxon>
        <taxon>Alphaproteobacteria</taxon>
        <taxon>Hyphomicrobiales</taxon>
        <taxon>Rhizobiaceae</taxon>
        <taxon>Rhizobium/Agrobacterium group</taxon>
        <taxon>Rhizobium</taxon>
    </lineage>
</organism>
<evidence type="ECO:0000313" key="1">
    <source>
        <dbReference type="EMBL" id="TDK37290.1"/>
    </source>
</evidence>
<reference evidence="1 2" key="1">
    <citation type="submission" date="2019-03" db="EMBL/GenBank/DDBJ databases">
        <title>Rhizobium sp. nov., an bacterium isolated from biocrust in Mu Us Desert.</title>
        <authorList>
            <person name="Lixiong L."/>
        </authorList>
    </citation>
    <scope>NUCLEOTIDE SEQUENCE [LARGE SCALE GENOMIC DNA]</scope>
    <source>
        <strain evidence="1 2">SPY-1</strain>
    </source>
</reference>
<accession>A0A4R5UK89</accession>